<dbReference type="GO" id="GO:0003677">
    <property type="term" value="F:DNA binding"/>
    <property type="evidence" value="ECO:0007669"/>
    <property type="project" value="UniProtKB-KW"/>
</dbReference>
<comment type="caution">
    <text evidence="3">The sequence shown here is derived from an EMBL/GenBank/DDBJ whole genome shotgun (WGS) entry which is preliminary data.</text>
</comment>
<organism evidence="3 4">
    <name type="scientific">Sorangium cellulosum</name>
    <name type="common">Polyangium cellulosum</name>
    <dbReference type="NCBI Taxonomy" id="56"/>
    <lineage>
        <taxon>Bacteria</taxon>
        <taxon>Pseudomonadati</taxon>
        <taxon>Myxococcota</taxon>
        <taxon>Polyangia</taxon>
        <taxon>Polyangiales</taxon>
        <taxon>Polyangiaceae</taxon>
        <taxon>Sorangium</taxon>
    </lineage>
</organism>
<dbReference type="Gene3D" id="1.10.150.130">
    <property type="match status" value="1"/>
</dbReference>
<dbReference type="Proteomes" id="UP000075515">
    <property type="component" value="Unassembled WGS sequence"/>
</dbReference>
<feature type="domain" description="Integrase SAM-like N-terminal" evidence="2">
    <location>
        <begin position="1"/>
        <end position="43"/>
    </location>
</feature>
<dbReference type="InterPro" id="IPR011010">
    <property type="entry name" value="DNA_brk_join_enz"/>
</dbReference>
<keyword evidence="1" id="KW-0238">DNA-binding</keyword>
<proteinExistence type="predicted"/>
<name>A0A150RB99_SORCE</name>
<dbReference type="EMBL" id="JEMC01003913">
    <property type="protein sequence ID" value="KYF77461.1"/>
    <property type="molecule type" value="Genomic_DNA"/>
</dbReference>
<protein>
    <recommendedName>
        <fullName evidence="2">Integrase SAM-like N-terminal domain-containing protein</fullName>
    </recommendedName>
</protein>
<evidence type="ECO:0000313" key="4">
    <source>
        <dbReference type="Proteomes" id="UP000075515"/>
    </source>
</evidence>
<dbReference type="GO" id="GO:0015074">
    <property type="term" value="P:DNA integration"/>
    <property type="evidence" value="ECO:0007669"/>
    <property type="project" value="InterPro"/>
</dbReference>
<evidence type="ECO:0000256" key="1">
    <source>
        <dbReference type="ARBA" id="ARBA00023125"/>
    </source>
</evidence>
<dbReference type="Pfam" id="PF13495">
    <property type="entry name" value="Phage_int_SAM_4"/>
    <property type="match status" value="1"/>
</dbReference>
<accession>A0A150RB99</accession>
<evidence type="ECO:0000259" key="2">
    <source>
        <dbReference type="Pfam" id="PF13495"/>
    </source>
</evidence>
<dbReference type="AlphaFoldDB" id="A0A150RB99"/>
<dbReference type="SUPFAM" id="SSF56349">
    <property type="entry name" value="DNA breaking-rejoining enzymes"/>
    <property type="match status" value="1"/>
</dbReference>
<gene>
    <name evidence="3" type="ORF">BE18_15770</name>
</gene>
<reference evidence="3 4" key="1">
    <citation type="submission" date="2014-02" db="EMBL/GenBank/DDBJ databases">
        <title>The small core and large imbalanced accessory genome model reveals a collaborative survival strategy of Sorangium cellulosum strains in nature.</title>
        <authorList>
            <person name="Han K."/>
            <person name="Peng R."/>
            <person name="Blom J."/>
            <person name="Li Y.-Z."/>
        </authorList>
    </citation>
    <scope>NUCLEOTIDE SEQUENCE [LARGE SCALE GENOMIC DNA]</scope>
    <source>
        <strain evidence="3 4">So0149</strain>
    </source>
</reference>
<sequence length="102" mass="11407">MGAEEVTAFRDELAVARRPAASTQNQALCALLFLYKRVLDLQIPRLEALERARRPEHLPSVLSRLDIRTIQTLLGHNDGRTTMIDTHIIDRGPLGVISPLGR</sequence>
<evidence type="ECO:0000313" key="3">
    <source>
        <dbReference type="EMBL" id="KYF77461.1"/>
    </source>
</evidence>
<dbReference type="InterPro" id="IPR010998">
    <property type="entry name" value="Integrase_recombinase_N"/>
</dbReference>
<dbReference type="InterPro" id="IPR004107">
    <property type="entry name" value="Integrase_SAM-like_N"/>
</dbReference>